<accession>A0A2R5FJJ7</accession>
<gene>
    <name evidence="1" type="ORF">NIES4072_25920</name>
</gene>
<proteinExistence type="predicted"/>
<dbReference type="RefSeq" id="WP_109008828.1">
    <property type="nucleotide sequence ID" value="NZ_BDUD01000001.1"/>
</dbReference>
<reference evidence="1 2" key="1">
    <citation type="submission" date="2017-06" db="EMBL/GenBank/DDBJ databases">
        <title>Genome sequencing of cyanobaciteial culture collection at National Institute for Environmental Studies (NIES).</title>
        <authorList>
            <person name="Hirose Y."/>
            <person name="Shimura Y."/>
            <person name="Fujisawa T."/>
            <person name="Nakamura Y."/>
            <person name="Kawachi M."/>
        </authorList>
    </citation>
    <scope>NUCLEOTIDE SEQUENCE [LARGE SCALE GENOMIC DNA]</scope>
    <source>
        <strain evidence="1 2">NIES-4072</strain>
    </source>
</reference>
<organism evidence="1 2">
    <name type="scientific">Nostoc commune NIES-4072</name>
    <dbReference type="NCBI Taxonomy" id="2005467"/>
    <lineage>
        <taxon>Bacteria</taxon>
        <taxon>Bacillati</taxon>
        <taxon>Cyanobacteriota</taxon>
        <taxon>Cyanophyceae</taxon>
        <taxon>Nostocales</taxon>
        <taxon>Nostocaceae</taxon>
        <taxon>Nostoc</taxon>
    </lineage>
</organism>
<dbReference type="Proteomes" id="UP000245124">
    <property type="component" value="Unassembled WGS sequence"/>
</dbReference>
<name>A0A2R5FJJ7_NOSCO</name>
<dbReference type="AlphaFoldDB" id="A0A2R5FJJ7"/>
<dbReference type="EMBL" id="BDUD01000001">
    <property type="protein sequence ID" value="GBG18927.1"/>
    <property type="molecule type" value="Genomic_DNA"/>
</dbReference>
<keyword evidence="2" id="KW-1185">Reference proteome</keyword>
<sequence length="83" mass="9279">MQKAQKSLLSATLVLFTIQFNLVPFALEPLWIEVAIAPKSSSANWATSAGLCWYRSLHWLSSFFDVAIAWLSAQTRVIILPRG</sequence>
<evidence type="ECO:0000313" key="2">
    <source>
        <dbReference type="Proteomes" id="UP000245124"/>
    </source>
</evidence>
<evidence type="ECO:0000313" key="1">
    <source>
        <dbReference type="EMBL" id="GBG18927.1"/>
    </source>
</evidence>
<protein>
    <submittedName>
        <fullName evidence="1">Uncharacterized protein</fullName>
    </submittedName>
</protein>
<comment type="caution">
    <text evidence="1">The sequence shown here is derived from an EMBL/GenBank/DDBJ whole genome shotgun (WGS) entry which is preliminary data.</text>
</comment>